<organism evidence="15 16">
    <name type="scientific">Kribbella deserti</name>
    <dbReference type="NCBI Taxonomy" id="1926257"/>
    <lineage>
        <taxon>Bacteria</taxon>
        <taxon>Bacillati</taxon>
        <taxon>Actinomycetota</taxon>
        <taxon>Actinomycetes</taxon>
        <taxon>Propionibacteriales</taxon>
        <taxon>Kribbellaceae</taxon>
        <taxon>Kribbella</taxon>
    </lineage>
</organism>
<comment type="subcellular location">
    <subcellularLocation>
        <location evidence="1">Secreted</location>
    </subcellularLocation>
</comment>
<dbReference type="InterPro" id="IPR023828">
    <property type="entry name" value="Peptidase_S8_Ser-AS"/>
</dbReference>
<feature type="active site" description="Charge relay system" evidence="8">
    <location>
        <position position="253"/>
    </location>
</feature>
<feature type="active site" description="Charge relay system" evidence="8">
    <location>
        <position position="182"/>
    </location>
</feature>
<evidence type="ECO:0000313" key="16">
    <source>
        <dbReference type="Proteomes" id="UP001589890"/>
    </source>
</evidence>
<dbReference type="Pfam" id="PF05922">
    <property type="entry name" value="Inhibitor_I9"/>
    <property type="match status" value="1"/>
</dbReference>
<reference evidence="15 16" key="1">
    <citation type="submission" date="2024-09" db="EMBL/GenBank/DDBJ databases">
        <authorList>
            <person name="Sun Q."/>
            <person name="Mori K."/>
        </authorList>
    </citation>
    <scope>NUCLEOTIDE SEQUENCE [LARGE SCALE GENOMIC DNA]</scope>
    <source>
        <strain evidence="15 16">CGMCC 1.15906</strain>
    </source>
</reference>
<dbReference type="InterPro" id="IPR015500">
    <property type="entry name" value="Peptidase_S8_subtilisin-rel"/>
</dbReference>
<evidence type="ECO:0000256" key="6">
    <source>
        <dbReference type="ARBA" id="ARBA00022825"/>
    </source>
</evidence>
<keyword evidence="6 8" id="KW-0720">Serine protease</keyword>
<keyword evidence="7" id="KW-0325">Glycoprotein</keyword>
<evidence type="ECO:0000256" key="9">
    <source>
        <dbReference type="RuleBase" id="RU003355"/>
    </source>
</evidence>
<keyword evidence="5 8" id="KW-0378">Hydrolase</keyword>
<evidence type="ECO:0000256" key="4">
    <source>
        <dbReference type="ARBA" id="ARBA00022729"/>
    </source>
</evidence>
<feature type="domain" description="Subtilisin-like protease fibronectin type-III" evidence="14">
    <location>
        <begin position="669"/>
        <end position="764"/>
    </location>
</feature>
<dbReference type="InterPro" id="IPR037045">
    <property type="entry name" value="S8pro/Inhibitor_I9_sf"/>
</dbReference>
<dbReference type="RefSeq" id="WP_380044802.1">
    <property type="nucleotide sequence ID" value="NZ_JBHLTC010000009.1"/>
</dbReference>
<dbReference type="PROSITE" id="PS51892">
    <property type="entry name" value="SUBTILASE"/>
    <property type="match status" value="1"/>
</dbReference>
<dbReference type="Gene3D" id="3.50.30.30">
    <property type="match status" value="1"/>
</dbReference>
<dbReference type="Gene3D" id="2.60.40.2310">
    <property type="match status" value="1"/>
</dbReference>
<sequence>MMKRLLAGFTVLLASCLIAAGASAVGLEGESPGTPVAGKVGASEVYLVLLAEAPAGAYEGGVAGYPATKPAAGKRLNKKDAQVQRYVNYLRSRHAQVANSVGAVRVYDYEYSLNGFAATLTKAQLAKLRTTAGVVSIQRDSLSQVKTDNTPTFLGLNAAGGLWSQLGGRGSAGEDVVIGVVDTGIWPEHPSFAATGYGAVPVGWNGICQAGQLWSQQHCSNKVIGARYFHKGFGHFGGALRDDYLSPRDHDGHGTHTASTAGGNAGVNASIFGRDYGTVSGMAPRARIAAYKACWPGGCASSDLVSAIDAAVGDGVDVINYSIGDGDPDFLDADDVAFLFARQAGVFVAASAGNSGPGASTVDHGGPWLTTVGASTHNRSFAGTATLGNGTAFQGASVTQDLPMTPLVDGAAAGSEGCLSGLSPAAVTGKIVLCKGSFSRAARSLAVKNAGGAGMILYTESQSDALLSDNHHVPAVHIRNSDGLAIKAYAAAAGAATASLSGGSKAFGGGNTMAAFSSRGPLVDSARSTGDLLKPDVTAPGVQILAGTTPTAFVGAPGQLFQAIAGTSMSSPHVAGIGALLRDLHPGWTPDMMQSALMTSARQDVLKEDGTTPADPFDFGAGHIVPNSAADPGLVYPAGFDDYRAFLRSQGLCTACFGATAAPVIAATDFNTPAITIRSLAGVRTVTRTVRNVGPAGTYTVSVAAPPGIDAVVSPSVLSLGAGATASYQVSFTAKPDADMNAYAFGSLTWSDGAGHSVRSPLVIRPVMITAPAAVVGTGTAGSLQYSVKTGYAGNFAVSPQGLVAATTEPRRVADDRTDNFNPDTPDANQGIQVHEFAVPSSTPLLRVQLFDEFTDGNDDIDLYLYRAGADGKLTLLGSSLTATSAELIDVAEPAAGTYRVYAHGFATDGPDASYTLFRWLVPSSPAGNLAASSSTTTATVGGTANITVAWTGLTPATKYLGRISYSDTNSELGATLITVNP</sequence>
<proteinExistence type="inferred from homology"/>
<accession>A0ABV6QHQ5</accession>
<dbReference type="InterPro" id="IPR034197">
    <property type="entry name" value="Peptidases_S8_3"/>
</dbReference>
<dbReference type="InterPro" id="IPR010259">
    <property type="entry name" value="S8pro/Inhibitor_I9"/>
</dbReference>
<evidence type="ECO:0000259" key="11">
    <source>
        <dbReference type="Pfam" id="PF00082"/>
    </source>
</evidence>
<dbReference type="EMBL" id="JBHLTC010000009">
    <property type="protein sequence ID" value="MFC0624055.1"/>
    <property type="molecule type" value="Genomic_DNA"/>
</dbReference>
<dbReference type="InterPro" id="IPR003137">
    <property type="entry name" value="PA_domain"/>
</dbReference>
<evidence type="ECO:0000259" key="13">
    <source>
        <dbReference type="Pfam" id="PF05922"/>
    </source>
</evidence>
<feature type="signal peptide" evidence="10">
    <location>
        <begin position="1"/>
        <end position="24"/>
    </location>
</feature>
<feature type="domain" description="Inhibitor I9" evidence="13">
    <location>
        <begin position="78"/>
        <end position="142"/>
    </location>
</feature>
<dbReference type="Pfam" id="PF17766">
    <property type="entry name" value="fn3_6"/>
    <property type="match status" value="1"/>
</dbReference>
<keyword evidence="4 10" id="KW-0732">Signal</keyword>
<dbReference type="GO" id="GO:0016787">
    <property type="term" value="F:hydrolase activity"/>
    <property type="evidence" value="ECO:0007669"/>
    <property type="project" value="UniProtKB-KW"/>
</dbReference>
<comment type="caution">
    <text evidence="15">The sequence shown here is derived from an EMBL/GenBank/DDBJ whole genome shotgun (WGS) entry which is preliminary data.</text>
</comment>
<protein>
    <submittedName>
        <fullName evidence="15">S8 family peptidase</fullName>
        <ecNumber evidence="15">3.4.-.-</ecNumber>
    </submittedName>
</protein>
<dbReference type="Pfam" id="PF02225">
    <property type="entry name" value="PA"/>
    <property type="match status" value="1"/>
</dbReference>
<keyword evidence="3 8" id="KW-0645">Protease</keyword>
<dbReference type="CDD" id="cd02120">
    <property type="entry name" value="PA_subtilisin_like"/>
    <property type="match status" value="1"/>
</dbReference>
<evidence type="ECO:0000313" key="15">
    <source>
        <dbReference type="EMBL" id="MFC0624055.1"/>
    </source>
</evidence>
<keyword evidence="16" id="KW-1185">Reference proteome</keyword>
<evidence type="ECO:0000256" key="5">
    <source>
        <dbReference type="ARBA" id="ARBA00022801"/>
    </source>
</evidence>
<dbReference type="InterPro" id="IPR041469">
    <property type="entry name" value="Subtilisin-like_FN3"/>
</dbReference>
<dbReference type="PANTHER" id="PTHR10795">
    <property type="entry name" value="PROPROTEIN CONVERTASE SUBTILISIN/KEXIN"/>
    <property type="match status" value="1"/>
</dbReference>
<comment type="similarity">
    <text evidence="2 8 9">Belongs to the peptidase S8 family.</text>
</comment>
<dbReference type="InterPro" id="IPR023827">
    <property type="entry name" value="Peptidase_S8_Asp-AS"/>
</dbReference>
<evidence type="ECO:0000259" key="12">
    <source>
        <dbReference type="Pfam" id="PF02225"/>
    </source>
</evidence>
<dbReference type="InterPro" id="IPR045051">
    <property type="entry name" value="SBT"/>
</dbReference>
<dbReference type="SUPFAM" id="SSF52743">
    <property type="entry name" value="Subtilisin-like"/>
    <property type="match status" value="1"/>
</dbReference>
<feature type="chain" id="PRO_5046988114" evidence="10">
    <location>
        <begin position="25"/>
        <end position="982"/>
    </location>
</feature>
<dbReference type="PROSITE" id="PS00136">
    <property type="entry name" value="SUBTILASE_ASP"/>
    <property type="match status" value="1"/>
</dbReference>
<dbReference type="PROSITE" id="PS00138">
    <property type="entry name" value="SUBTILASE_SER"/>
    <property type="match status" value="1"/>
</dbReference>
<evidence type="ECO:0000256" key="8">
    <source>
        <dbReference type="PROSITE-ProRule" id="PRU01240"/>
    </source>
</evidence>
<evidence type="ECO:0000259" key="14">
    <source>
        <dbReference type="Pfam" id="PF17766"/>
    </source>
</evidence>
<dbReference type="Gene3D" id="2.60.120.380">
    <property type="match status" value="1"/>
</dbReference>
<dbReference type="EC" id="3.4.-.-" evidence="15"/>
<evidence type="ECO:0000256" key="7">
    <source>
        <dbReference type="ARBA" id="ARBA00023180"/>
    </source>
</evidence>
<evidence type="ECO:0000256" key="10">
    <source>
        <dbReference type="SAM" id="SignalP"/>
    </source>
</evidence>
<feature type="domain" description="Peptidase S8/S53" evidence="11">
    <location>
        <begin position="173"/>
        <end position="622"/>
    </location>
</feature>
<feature type="domain" description="PA" evidence="12">
    <location>
        <begin position="406"/>
        <end position="486"/>
    </location>
</feature>
<name>A0ABV6QHQ5_9ACTN</name>
<gene>
    <name evidence="15" type="ORF">ACFFGN_08270</name>
</gene>
<evidence type="ECO:0000256" key="2">
    <source>
        <dbReference type="ARBA" id="ARBA00011073"/>
    </source>
</evidence>
<feature type="active site" description="Charge relay system" evidence="8">
    <location>
        <position position="568"/>
    </location>
</feature>
<dbReference type="Proteomes" id="UP001589890">
    <property type="component" value="Unassembled WGS sequence"/>
</dbReference>
<dbReference type="Pfam" id="PF00082">
    <property type="entry name" value="Peptidase_S8"/>
    <property type="match status" value="1"/>
</dbReference>
<dbReference type="PRINTS" id="PR00723">
    <property type="entry name" value="SUBTILISIN"/>
</dbReference>
<evidence type="ECO:0000256" key="1">
    <source>
        <dbReference type="ARBA" id="ARBA00004613"/>
    </source>
</evidence>
<dbReference type="PROSITE" id="PS51257">
    <property type="entry name" value="PROKAR_LIPOPROTEIN"/>
    <property type="match status" value="1"/>
</dbReference>
<evidence type="ECO:0000256" key="3">
    <source>
        <dbReference type="ARBA" id="ARBA00022670"/>
    </source>
</evidence>
<dbReference type="InterPro" id="IPR036852">
    <property type="entry name" value="Peptidase_S8/S53_dom_sf"/>
</dbReference>
<dbReference type="CDD" id="cd04852">
    <property type="entry name" value="Peptidases_S8_3"/>
    <property type="match status" value="1"/>
</dbReference>
<dbReference type="Gene3D" id="3.30.70.80">
    <property type="entry name" value="Peptidase S8 propeptide/proteinase inhibitor I9"/>
    <property type="match status" value="1"/>
</dbReference>
<dbReference type="Gene3D" id="3.40.50.200">
    <property type="entry name" value="Peptidase S8/S53 domain"/>
    <property type="match status" value="1"/>
</dbReference>
<dbReference type="InterPro" id="IPR000209">
    <property type="entry name" value="Peptidase_S8/S53_dom"/>
</dbReference>